<evidence type="ECO:0000313" key="2">
    <source>
        <dbReference type="Proteomes" id="UP000309618"/>
    </source>
</evidence>
<proteinExistence type="predicted"/>
<dbReference type="EMBL" id="SSUX01000008">
    <property type="protein sequence ID" value="THJ44971.1"/>
    <property type="molecule type" value="Genomic_DNA"/>
</dbReference>
<comment type="caution">
    <text evidence="1">The sequence shown here is derived from an EMBL/GenBank/DDBJ whole genome shotgun (WGS) entry which is preliminary data.</text>
</comment>
<dbReference type="Proteomes" id="UP000309618">
    <property type="component" value="Unassembled WGS sequence"/>
</dbReference>
<gene>
    <name evidence="1" type="ORF">E8Q35_12335</name>
</gene>
<reference evidence="1 2" key="1">
    <citation type="submission" date="2019-04" db="EMBL/GenBank/DDBJ databases">
        <title>Comparative genomics of Aeromonas veronii strains pathogenic to fish.</title>
        <authorList>
            <person name="Cascarano M.C."/>
            <person name="Smyrli M."/>
            <person name="Katharios P."/>
        </authorList>
    </citation>
    <scope>NUCLEOTIDE SEQUENCE [LARGE SCALE GENOMIC DNA]</scope>
    <source>
        <strain evidence="1 2">XU1</strain>
    </source>
</reference>
<dbReference type="AlphaFoldDB" id="A0A4S5CJZ5"/>
<dbReference type="RefSeq" id="WP_136501793.1">
    <property type="nucleotide sequence ID" value="NZ_SSUX01000008.1"/>
</dbReference>
<sequence length="154" mass="17027">MEPKVITARSGATLRDYATSFQNTPGVLIFPESGLDANEQAAVLKTLSADIHTIITLSPWIISDAHRLQVLDDQSINLAFGSSVNKVSMQLWRGTTIAVRTAELIEQFSRTPPSDELVSKIYRELGDSVDRTLLLNSVVRQMQKIPSSKANQHH</sequence>
<name>A0A4S5CJZ5_AERVE</name>
<evidence type="ECO:0000313" key="1">
    <source>
        <dbReference type="EMBL" id="THJ44971.1"/>
    </source>
</evidence>
<protein>
    <submittedName>
        <fullName evidence="1">Uncharacterized protein</fullName>
    </submittedName>
</protein>
<organism evidence="1 2">
    <name type="scientific">Aeromonas veronii</name>
    <dbReference type="NCBI Taxonomy" id="654"/>
    <lineage>
        <taxon>Bacteria</taxon>
        <taxon>Pseudomonadati</taxon>
        <taxon>Pseudomonadota</taxon>
        <taxon>Gammaproteobacteria</taxon>
        <taxon>Aeromonadales</taxon>
        <taxon>Aeromonadaceae</taxon>
        <taxon>Aeromonas</taxon>
    </lineage>
</organism>
<accession>A0A4S5CJZ5</accession>